<protein>
    <submittedName>
        <fullName evidence="1">Uncharacterized protein</fullName>
    </submittedName>
</protein>
<proteinExistence type="predicted"/>
<sequence length="149" mass="16762">MLQELKTIVGAMTSNNDTFKAIFGTNSWQNVLIDEAMFPIVAFDLPTVNYILPKSSYIGETYPITIFVAYKSELDWDGEQHEVVLELANTAMREMISRLQTYRDANGNSLINTISFVSASRVRCVFDVCCTGIMAQFVIEPYINLPVCV</sequence>
<reference evidence="1" key="1">
    <citation type="submission" date="2020-04" db="EMBL/GenBank/DDBJ databases">
        <authorList>
            <person name="Chiriac C."/>
            <person name="Salcher M."/>
            <person name="Ghai R."/>
            <person name="Kavagutti S V."/>
        </authorList>
    </citation>
    <scope>NUCLEOTIDE SEQUENCE</scope>
</reference>
<gene>
    <name evidence="1" type="ORF">UFOVP606_54</name>
</gene>
<dbReference type="EMBL" id="LR796585">
    <property type="protein sequence ID" value="CAB4153241.1"/>
    <property type="molecule type" value="Genomic_DNA"/>
</dbReference>
<organism evidence="1">
    <name type="scientific">uncultured Caudovirales phage</name>
    <dbReference type="NCBI Taxonomy" id="2100421"/>
    <lineage>
        <taxon>Viruses</taxon>
        <taxon>Duplodnaviria</taxon>
        <taxon>Heunggongvirae</taxon>
        <taxon>Uroviricota</taxon>
        <taxon>Caudoviricetes</taxon>
        <taxon>Peduoviridae</taxon>
        <taxon>Maltschvirus</taxon>
        <taxon>Maltschvirus maltsch</taxon>
    </lineage>
</organism>
<accession>A0A6J5N5D4</accession>
<name>A0A6J5N5D4_9CAUD</name>
<evidence type="ECO:0000313" key="1">
    <source>
        <dbReference type="EMBL" id="CAB4153241.1"/>
    </source>
</evidence>